<accession>A0A6I2M4Z7</accession>
<sequence>MNSTLLDLLTKQILAALPSEKRELYQFIEHAEEKLAQKAKSKDQFIQLLVRHSPYKQAAEHFCMTYDQTARLMQEIEHEVNTKLDSQTRNIKWMDYTKKMNVENTYYFLFKQ</sequence>
<evidence type="ECO:0000313" key="2">
    <source>
        <dbReference type="Proteomes" id="UP000441585"/>
    </source>
</evidence>
<gene>
    <name evidence="1" type="ORF">GJU41_04520</name>
</gene>
<reference evidence="1 2" key="1">
    <citation type="submission" date="2019-11" db="EMBL/GenBank/DDBJ databases">
        <title>Bacillus idriensis genome.</title>
        <authorList>
            <person name="Konopka E.N."/>
            <person name="Newman J.D."/>
        </authorList>
    </citation>
    <scope>NUCLEOTIDE SEQUENCE [LARGE SCALE GENOMIC DNA]</scope>
    <source>
        <strain evidence="1 2">DSM 19097</strain>
    </source>
</reference>
<dbReference type="RefSeq" id="WP_070879428.1">
    <property type="nucleotide sequence ID" value="NZ_CAJGAA010000001.1"/>
</dbReference>
<organism evidence="1 2">
    <name type="scientific">Metabacillus idriensis</name>
    <dbReference type="NCBI Taxonomy" id="324768"/>
    <lineage>
        <taxon>Bacteria</taxon>
        <taxon>Bacillati</taxon>
        <taxon>Bacillota</taxon>
        <taxon>Bacilli</taxon>
        <taxon>Bacillales</taxon>
        <taxon>Bacillaceae</taxon>
        <taxon>Metabacillus</taxon>
    </lineage>
</organism>
<evidence type="ECO:0000313" key="1">
    <source>
        <dbReference type="EMBL" id="MRX53225.1"/>
    </source>
</evidence>
<dbReference type="EMBL" id="WKKF01000001">
    <property type="protein sequence ID" value="MRX53225.1"/>
    <property type="molecule type" value="Genomic_DNA"/>
</dbReference>
<protein>
    <submittedName>
        <fullName evidence="1">Uncharacterized protein</fullName>
    </submittedName>
</protein>
<name>A0A6I2M4Z7_9BACI</name>
<comment type="caution">
    <text evidence="1">The sequence shown here is derived from an EMBL/GenBank/DDBJ whole genome shotgun (WGS) entry which is preliminary data.</text>
</comment>
<dbReference type="Proteomes" id="UP000441585">
    <property type="component" value="Unassembled WGS sequence"/>
</dbReference>
<keyword evidence="2" id="KW-1185">Reference proteome</keyword>
<proteinExistence type="predicted"/>
<dbReference type="AlphaFoldDB" id="A0A6I2M4Z7"/>